<dbReference type="EMBL" id="CM056818">
    <property type="protein sequence ID" value="KAJ8621531.1"/>
    <property type="molecule type" value="Genomic_DNA"/>
</dbReference>
<comment type="caution">
    <text evidence="1">The sequence shown here is derived from an EMBL/GenBank/DDBJ whole genome shotgun (WGS) entry which is preliminary data.</text>
</comment>
<dbReference type="Proteomes" id="UP001234297">
    <property type="component" value="Chromosome 10"/>
</dbReference>
<name>A0ACC2KKF6_PERAE</name>
<reference evidence="1 2" key="1">
    <citation type="journal article" date="2022" name="Hortic Res">
        <title>A haplotype resolved chromosomal level avocado genome allows analysis of novel avocado genes.</title>
        <authorList>
            <person name="Nath O."/>
            <person name="Fletcher S.J."/>
            <person name="Hayward A."/>
            <person name="Shaw L.M."/>
            <person name="Masouleh A.K."/>
            <person name="Furtado A."/>
            <person name="Henry R.J."/>
            <person name="Mitter N."/>
        </authorList>
    </citation>
    <scope>NUCLEOTIDE SEQUENCE [LARGE SCALE GENOMIC DNA]</scope>
    <source>
        <strain evidence="2">cv. Hass</strain>
    </source>
</reference>
<organism evidence="1 2">
    <name type="scientific">Persea americana</name>
    <name type="common">Avocado</name>
    <dbReference type="NCBI Taxonomy" id="3435"/>
    <lineage>
        <taxon>Eukaryota</taxon>
        <taxon>Viridiplantae</taxon>
        <taxon>Streptophyta</taxon>
        <taxon>Embryophyta</taxon>
        <taxon>Tracheophyta</taxon>
        <taxon>Spermatophyta</taxon>
        <taxon>Magnoliopsida</taxon>
        <taxon>Magnoliidae</taxon>
        <taxon>Laurales</taxon>
        <taxon>Lauraceae</taxon>
        <taxon>Persea</taxon>
    </lineage>
</organism>
<proteinExistence type="predicted"/>
<keyword evidence="2" id="KW-1185">Reference proteome</keyword>
<protein>
    <submittedName>
        <fullName evidence="1">Uncharacterized protein</fullName>
    </submittedName>
</protein>
<sequence>MTLSCSSSNCRFLHWDSSCSRCNYFSLKGITSHSAITTLFGKHLMSGHWNVTDVCNGLLGGFTAITSGCSVVE</sequence>
<gene>
    <name evidence="1" type="ORF">MRB53_030060</name>
</gene>
<evidence type="ECO:0000313" key="1">
    <source>
        <dbReference type="EMBL" id="KAJ8621531.1"/>
    </source>
</evidence>
<accession>A0ACC2KKF6</accession>
<evidence type="ECO:0000313" key="2">
    <source>
        <dbReference type="Proteomes" id="UP001234297"/>
    </source>
</evidence>